<evidence type="ECO:0000256" key="1">
    <source>
        <dbReference type="PROSITE-ProRule" id="PRU00175"/>
    </source>
</evidence>
<dbReference type="PROSITE" id="PS50089">
    <property type="entry name" value="ZF_RING_2"/>
    <property type="match status" value="1"/>
</dbReference>
<dbReference type="GO" id="GO:0016567">
    <property type="term" value="P:protein ubiquitination"/>
    <property type="evidence" value="ECO:0007669"/>
    <property type="project" value="InterPro"/>
</dbReference>
<organism evidence="5 6">
    <name type="scientific">Cudoniella acicularis</name>
    <dbReference type="NCBI Taxonomy" id="354080"/>
    <lineage>
        <taxon>Eukaryota</taxon>
        <taxon>Fungi</taxon>
        <taxon>Dikarya</taxon>
        <taxon>Ascomycota</taxon>
        <taxon>Pezizomycotina</taxon>
        <taxon>Leotiomycetes</taxon>
        <taxon>Helotiales</taxon>
        <taxon>Tricladiaceae</taxon>
        <taxon>Cudoniella</taxon>
    </lineage>
</organism>
<proteinExistence type="predicted"/>
<feature type="domain" description="RING-type" evidence="4">
    <location>
        <begin position="155"/>
        <end position="204"/>
    </location>
</feature>
<dbReference type="Pfam" id="PF13639">
    <property type="entry name" value="zf-RING_2"/>
    <property type="match status" value="1"/>
</dbReference>
<dbReference type="PANTHER" id="PTHR16047:SF7">
    <property type="entry name" value="E3 UBIQUITIN-PROTEIN LIGASE RFWD3"/>
    <property type="match status" value="1"/>
</dbReference>
<feature type="compositionally biased region" description="Basic and acidic residues" evidence="3">
    <location>
        <begin position="70"/>
        <end position="97"/>
    </location>
</feature>
<evidence type="ECO:0000313" key="5">
    <source>
        <dbReference type="EMBL" id="KAF4634639.1"/>
    </source>
</evidence>
<name>A0A8H4RRB0_9HELO</name>
<keyword evidence="6" id="KW-1185">Reference proteome</keyword>
<feature type="region of interest" description="Disordered" evidence="3">
    <location>
        <begin position="66"/>
        <end position="126"/>
    </location>
</feature>
<evidence type="ECO:0000256" key="3">
    <source>
        <dbReference type="SAM" id="MobiDB-lite"/>
    </source>
</evidence>
<keyword evidence="2" id="KW-0175">Coiled coil</keyword>
<dbReference type="PANTHER" id="PTHR16047">
    <property type="entry name" value="RFWD3 PROTEIN"/>
    <property type="match status" value="1"/>
</dbReference>
<feature type="compositionally biased region" description="Acidic residues" evidence="3">
    <location>
        <begin position="98"/>
        <end position="124"/>
    </location>
</feature>
<dbReference type="EMBL" id="JAAMPI010000170">
    <property type="protein sequence ID" value="KAF4634639.1"/>
    <property type="molecule type" value="Genomic_DNA"/>
</dbReference>
<evidence type="ECO:0000313" key="6">
    <source>
        <dbReference type="Proteomes" id="UP000566819"/>
    </source>
</evidence>
<keyword evidence="1" id="KW-0479">Metal-binding</keyword>
<dbReference type="GO" id="GO:0004842">
    <property type="term" value="F:ubiquitin-protein transferase activity"/>
    <property type="evidence" value="ECO:0007669"/>
    <property type="project" value="InterPro"/>
</dbReference>
<comment type="caution">
    <text evidence="5">The sequence shown here is derived from an EMBL/GenBank/DDBJ whole genome shotgun (WGS) entry which is preliminary data.</text>
</comment>
<dbReference type="Gene3D" id="3.30.40.10">
    <property type="entry name" value="Zinc/RING finger domain, C3HC4 (zinc finger)"/>
    <property type="match status" value="1"/>
</dbReference>
<evidence type="ECO:0000256" key="2">
    <source>
        <dbReference type="SAM" id="Coils"/>
    </source>
</evidence>
<sequence length="334" mass="37799">MADTMTEIERSQEKQAPECMWDNGAWSEDSVRAFCKNASDDHMTLFLEVCQSAEIAEVEEIEEATAEIKSSQESKVEEVEVVEPEKMKGVEQEKPAASEEDEAMSSEEESSSEEEAPSSDDEVLSEAPSINRKITHYNLSHNDRQTLVRDPRFTCSICHVPFYTPRADGDTEHPIMTPCGHVAGNECHSNWLRSTQQPKCPFCRTSLTFITCKHIVSPRSAFLPATPAKITPEQLPKECMECVLERIESKWERTAGLNSEAQQAAREVQRAYERKIAEGVTEAERNRNQPLRELIASLMEKAREVQEVDERDKGVEVEKVKAEMKMGWGRGFEP</sequence>
<dbReference type="GO" id="GO:0005634">
    <property type="term" value="C:nucleus"/>
    <property type="evidence" value="ECO:0007669"/>
    <property type="project" value="InterPro"/>
</dbReference>
<dbReference type="GO" id="GO:0036297">
    <property type="term" value="P:interstrand cross-link repair"/>
    <property type="evidence" value="ECO:0007669"/>
    <property type="project" value="InterPro"/>
</dbReference>
<dbReference type="GO" id="GO:0008270">
    <property type="term" value="F:zinc ion binding"/>
    <property type="evidence" value="ECO:0007669"/>
    <property type="project" value="UniProtKB-KW"/>
</dbReference>
<dbReference type="InterPro" id="IPR037381">
    <property type="entry name" value="RFWD3"/>
</dbReference>
<accession>A0A8H4RRB0</accession>
<evidence type="ECO:0000259" key="4">
    <source>
        <dbReference type="PROSITE" id="PS50089"/>
    </source>
</evidence>
<dbReference type="InterPro" id="IPR001841">
    <property type="entry name" value="Znf_RING"/>
</dbReference>
<dbReference type="InterPro" id="IPR013083">
    <property type="entry name" value="Znf_RING/FYVE/PHD"/>
</dbReference>
<dbReference type="AlphaFoldDB" id="A0A8H4RRB0"/>
<dbReference type="SUPFAM" id="SSF57850">
    <property type="entry name" value="RING/U-box"/>
    <property type="match status" value="1"/>
</dbReference>
<keyword evidence="1" id="KW-0863">Zinc-finger</keyword>
<reference evidence="5 6" key="1">
    <citation type="submission" date="2020-03" db="EMBL/GenBank/DDBJ databases">
        <title>Draft Genome Sequence of Cudoniella acicularis.</title>
        <authorList>
            <person name="Buettner E."/>
            <person name="Kellner H."/>
        </authorList>
    </citation>
    <scope>NUCLEOTIDE SEQUENCE [LARGE SCALE GENOMIC DNA]</scope>
    <source>
        <strain evidence="5 6">DSM 108380</strain>
    </source>
</reference>
<gene>
    <name evidence="5" type="ORF">G7Y89_g3459</name>
</gene>
<feature type="coiled-coil region" evidence="2">
    <location>
        <begin position="258"/>
        <end position="311"/>
    </location>
</feature>
<dbReference type="OrthoDB" id="8062037at2759"/>
<keyword evidence="1" id="KW-0862">Zinc</keyword>
<dbReference type="Proteomes" id="UP000566819">
    <property type="component" value="Unassembled WGS sequence"/>
</dbReference>
<protein>
    <recommendedName>
        <fullName evidence="4">RING-type domain-containing protein</fullName>
    </recommendedName>
</protein>